<evidence type="ECO:0008006" key="4">
    <source>
        <dbReference type="Google" id="ProtNLM"/>
    </source>
</evidence>
<name>A0ABR8HFW1_NOSPU</name>
<sequence>MNKKFLLTLLSSSTIFTSLMSTLTVVHPAYAAATMTQRLVHTNDGRTCITHPHGNTSFVCIRDSERKLGAPPVPASAVISAQPSDSKVAVLNFTDEESDAAIRLFSCDCPYCLNSLRLLRGSGNLVY</sequence>
<evidence type="ECO:0000313" key="2">
    <source>
        <dbReference type="EMBL" id="MBD2613993.1"/>
    </source>
</evidence>
<evidence type="ECO:0000313" key="3">
    <source>
        <dbReference type="Proteomes" id="UP000606396"/>
    </source>
</evidence>
<feature type="chain" id="PRO_5046775833" description="Secreted protein" evidence="1">
    <location>
        <begin position="32"/>
        <end position="127"/>
    </location>
</feature>
<protein>
    <recommendedName>
        <fullName evidence="4">Secreted protein</fullName>
    </recommendedName>
</protein>
<dbReference type="Proteomes" id="UP000606396">
    <property type="component" value="Unassembled WGS sequence"/>
</dbReference>
<accession>A0ABR8HFW1</accession>
<dbReference type="RefSeq" id="WP_045873840.1">
    <property type="nucleotide sequence ID" value="NZ_JACJTC010000016.1"/>
</dbReference>
<reference evidence="2 3" key="1">
    <citation type="journal article" date="2020" name="ISME J.">
        <title>Comparative genomics reveals insights into cyanobacterial evolution and habitat adaptation.</title>
        <authorList>
            <person name="Chen M.Y."/>
            <person name="Teng W.K."/>
            <person name="Zhao L."/>
            <person name="Hu C.X."/>
            <person name="Zhou Y.K."/>
            <person name="Han B.P."/>
            <person name="Song L.R."/>
            <person name="Shu W.S."/>
        </authorList>
    </citation>
    <scope>NUCLEOTIDE SEQUENCE [LARGE SCALE GENOMIC DNA]</scope>
    <source>
        <strain evidence="2 3">FACHB-252</strain>
    </source>
</reference>
<dbReference type="EMBL" id="JACJTC010000016">
    <property type="protein sequence ID" value="MBD2613993.1"/>
    <property type="molecule type" value="Genomic_DNA"/>
</dbReference>
<evidence type="ECO:0000256" key="1">
    <source>
        <dbReference type="SAM" id="SignalP"/>
    </source>
</evidence>
<comment type="caution">
    <text evidence="2">The sequence shown here is derived from an EMBL/GenBank/DDBJ whole genome shotgun (WGS) entry which is preliminary data.</text>
</comment>
<keyword evidence="1" id="KW-0732">Signal</keyword>
<organism evidence="2 3">
    <name type="scientific">Nostoc punctiforme FACHB-252</name>
    <dbReference type="NCBI Taxonomy" id="1357509"/>
    <lineage>
        <taxon>Bacteria</taxon>
        <taxon>Bacillati</taxon>
        <taxon>Cyanobacteriota</taxon>
        <taxon>Cyanophyceae</taxon>
        <taxon>Nostocales</taxon>
        <taxon>Nostocaceae</taxon>
        <taxon>Nostoc</taxon>
    </lineage>
</organism>
<keyword evidence="3" id="KW-1185">Reference proteome</keyword>
<proteinExistence type="predicted"/>
<feature type="signal peptide" evidence="1">
    <location>
        <begin position="1"/>
        <end position="31"/>
    </location>
</feature>
<gene>
    <name evidence="2" type="ORF">H6G94_22405</name>
</gene>